<evidence type="ECO:0000256" key="1">
    <source>
        <dbReference type="ARBA" id="ARBA00022723"/>
    </source>
</evidence>
<keyword evidence="3" id="KW-0862">Zinc</keyword>
<sequence>MVKFEVTCPPNSKCAVDLQMHTCSCREWDLIGIPCMHAVACIGFNNLKPEDFVHPWYSRSTHEQLYGFFIKPTAGEEYWTKSNEDPVQPPKLKRPPGRPKKQRKKGAEEPKDPYKLKRSLGPIVCGKCGGSKHNIRTCKGPSIASSSKKKEKNSSRKSNVVPIGTNSTVASADGTNSTQGTPLVGRDFPPERPSPSAQVYIK</sequence>
<feature type="domain" description="SWIM-type" evidence="6">
    <location>
        <begin position="14"/>
        <end position="46"/>
    </location>
</feature>
<dbReference type="RefSeq" id="XP_031397476.1">
    <property type="nucleotide sequence ID" value="XM_031541616.1"/>
</dbReference>
<accession>A0A6P8DW92</accession>
<feature type="region of interest" description="Disordered" evidence="5">
    <location>
        <begin position="80"/>
        <end position="115"/>
    </location>
</feature>
<proteinExistence type="predicted"/>
<evidence type="ECO:0000313" key="8">
    <source>
        <dbReference type="RefSeq" id="XP_031397476.1"/>
    </source>
</evidence>
<name>A0A6P8DW92_PUNGR</name>
<dbReference type="GeneID" id="116208272"/>
<evidence type="ECO:0000256" key="4">
    <source>
        <dbReference type="PROSITE-ProRule" id="PRU00325"/>
    </source>
</evidence>
<dbReference type="Pfam" id="PF04434">
    <property type="entry name" value="SWIM"/>
    <property type="match status" value="1"/>
</dbReference>
<dbReference type="InterPro" id="IPR007527">
    <property type="entry name" value="Znf_SWIM"/>
</dbReference>
<dbReference type="SMART" id="SM00575">
    <property type="entry name" value="ZnF_PMZ"/>
    <property type="match status" value="1"/>
</dbReference>
<feature type="region of interest" description="Disordered" evidence="5">
    <location>
        <begin position="136"/>
        <end position="202"/>
    </location>
</feature>
<reference evidence="7" key="1">
    <citation type="journal article" date="2020" name="Plant Biotechnol. J.">
        <title>The pomegranate (Punica granatum L.) draft genome dissects genetic divergence between soft- and hard-seeded cultivars.</title>
        <authorList>
            <person name="Luo X."/>
            <person name="Li H."/>
            <person name="Wu Z."/>
            <person name="Yao W."/>
            <person name="Zhao P."/>
            <person name="Cao D."/>
            <person name="Yu H."/>
            <person name="Li K."/>
            <person name="Poudel K."/>
            <person name="Zhao D."/>
            <person name="Zhang F."/>
            <person name="Xia X."/>
            <person name="Chen L."/>
            <person name="Wang Q."/>
            <person name="Jing D."/>
            <person name="Cao S."/>
        </authorList>
    </citation>
    <scope>NUCLEOTIDE SEQUENCE [LARGE SCALE GENOMIC DNA]</scope>
    <source>
        <strain evidence="7">cv. Tunisia</strain>
    </source>
</reference>
<keyword evidence="1" id="KW-0479">Metal-binding</keyword>
<keyword evidence="2 4" id="KW-0863">Zinc-finger</keyword>
<gene>
    <name evidence="8" type="primary">LOC116208272</name>
</gene>
<dbReference type="GO" id="GO:0008270">
    <property type="term" value="F:zinc ion binding"/>
    <property type="evidence" value="ECO:0007669"/>
    <property type="project" value="UniProtKB-KW"/>
</dbReference>
<evidence type="ECO:0000256" key="3">
    <source>
        <dbReference type="ARBA" id="ARBA00022833"/>
    </source>
</evidence>
<dbReference type="AlphaFoldDB" id="A0A6P8DW92"/>
<reference evidence="8" key="2">
    <citation type="submission" date="2025-08" db="UniProtKB">
        <authorList>
            <consortium name="RefSeq"/>
        </authorList>
    </citation>
    <scope>IDENTIFICATION</scope>
    <source>
        <tissue evidence="8">Leaf</tissue>
    </source>
</reference>
<evidence type="ECO:0000259" key="6">
    <source>
        <dbReference type="PROSITE" id="PS50966"/>
    </source>
</evidence>
<feature type="compositionally biased region" description="Basic residues" evidence="5">
    <location>
        <begin position="91"/>
        <end position="104"/>
    </location>
</feature>
<evidence type="ECO:0000256" key="2">
    <source>
        <dbReference type="ARBA" id="ARBA00022771"/>
    </source>
</evidence>
<dbReference type="PROSITE" id="PS50966">
    <property type="entry name" value="ZF_SWIM"/>
    <property type="match status" value="1"/>
</dbReference>
<feature type="compositionally biased region" description="Polar residues" evidence="5">
    <location>
        <begin position="164"/>
        <end position="181"/>
    </location>
</feature>
<organism evidence="7 8">
    <name type="scientific">Punica granatum</name>
    <name type="common">Pomegranate</name>
    <dbReference type="NCBI Taxonomy" id="22663"/>
    <lineage>
        <taxon>Eukaryota</taxon>
        <taxon>Viridiplantae</taxon>
        <taxon>Streptophyta</taxon>
        <taxon>Embryophyta</taxon>
        <taxon>Tracheophyta</taxon>
        <taxon>Spermatophyta</taxon>
        <taxon>Magnoliopsida</taxon>
        <taxon>eudicotyledons</taxon>
        <taxon>Gunneridae</taxon>
        <taxon>Pentapetalae</taxon>
        <taxon>rosids</taxon>
        <taxon>malvids</taxon>
        <taxon>Myrtales</taxon>
        <taxon>Lythraceae</taxon>
        <taxon>Punica</taxon>
    </lineage>
</organism>
<feature type="compositionally biased region" description="Basic and acidic residues" evidence="5">
    <location>
        <begin position="105"/>
        <end position="115"/>
    </location>
</feature>
<dbReference type="Proteomes" id="UP000515151">
    <property type="component" value="Chromosome 5"/>
</dbReference>
<keyword evidence="7" id="KW-1185">Reference proteome</keyword>
<dbReference type="PANTHER" id="PTHR31973:SF187">
    <property type="entry name" value="MUTATOR TRANSPOSASE MUDRA PROTEIN"/>
    <property type="match status" value="1"/>
</dbReference>
<dbReference type="PANTHER" id="PTHR31973">
    <property type="entry name" value="POLYPROTEIN, PUTATIVE-RELATED"/>
    <property type="match status" value="1"/>
</dbReference>
<protein>
    <submittedName>
        <fullName evidence="8">Uncharacterized protein LOC116208272</fullName>
    </submittedName>
</protein>
<dbReference type="OrthoDB" id="1939383at2759"/>
<dbReference type="InterPro" id="IPR006564">
    <property type="entry name" value="Znf_PMZ"/>
</dbReference>
<evidence type="ECO:0000313" key="7">
    <source>
        <dbReference type="Proteomes" id="UP000515151"/>
    </source>
</evidence>
<evidence type="ECO:0000256" key="5">
    <source>
        <dbReference type="SAM" id="MobiDB-lite"/>
    </source>
</evidence>